<comment type="similarity">
    <text evidence="2">Belongs to the bacterial solute-binding protein 2 family.</text>
</comment>
<dbReference type="PROSITE" id="PS51257">
    <property type="entry name" value="PROKAR_LIPOPROTEIN"/>
    <property type="match status" value="1"/>
</dbReference>
<evidence type="ECO:0000313" key="7">
    <source>
        <dbReference type="Proteomes" id="UP000606193"/>
    </source>
</evidence>
<name>A0ABR7N1H8_9FIRM</name>
<dbReference type="EMBL" id="JACRSX010000007">
    <property type="protein sequence ID" value="MBC8562472.1"/>
    <property type="molecule type" value="Genomic_DNA"/>
</dbReference>
<evidence type="ECO:0000256" key="2">
    <source>
        <dbReference type="ARBA" id="ARBA00007639"/>
    </source>
</evidence>
<dbReference type="InterPro" id="IPR028082">
    <property type="entry name" value="Peripla_BP_I"/>
</dbReference>
<protein>
    <submittedName>
        <fullName evidence="6">Substrate-binding domain-containing protein</fullName>
    </submittedName>
</protein>
<dbReference type="Proteomes" id="UP000606193">
    <property type="component" value="Unassembled WGS sequence"/>
</dbReference>
<sequence>MKKKASLIICLLTLCCLLAAGCSKSSGKGKSSGGKINIMLTVSDGSDTFRANLADAAGKAAEEKGITLEVKDAKGSSETQMNQIKEAKDADVIICALCDAGTAQQMEALAGDKPIVFINSAPEEEYLQKDQYVYVGSDEAVAGELQAKYVLDQYASKDTLNIAIFKGESTHSATKGRTRANKAALEASGKTINYVYEDYADWSTDTAAKMFRQFLRTGQDVDAVICNNDSMAVGVVQAAEQEKLDLSKLPVLGVDATADGLDLIKKGKMACTIFQPAKGQGEEAVLAAQKLAAGESITSLSGAEKNGLYVWVPFEQVTSDNVTQY</sequence>
<feature type="signal peptide" evidence="4">
    <location>
        <begin position="1"/>
        <end position="19"/>
    </location>
</feature>
<dbReference type="PANTHER" id="PTHR46847">
    <property type="entry name" value="D-ALLOSE-BINDING PERIPLASMIC PROTEIN-RELATED"/>
    <property type="match status" value="1"/>
</dbReference>
<accession>A0ABR7N1H8</accession>
<organism evidence="6 7">
    <name type="scientific">Jutongia huaianensis</name>
    <dbReference type="NCBI Taxonomy" id="2763668"/>
    <lineage>
        <taxon>Bacteria</taxon>
        <taxon>Bacillati</taxon>
        <taxon>Bacillota</taxon>
        <taxon>Clostridia</taxon>
        <taxon>Lachnospirales</taxon>
        <taxon>Lachnospiraceae</taxon>
        <taxon>Jutongia</taxon>
    </lineage>
</organism>
<evidence type="ECO:0000259" key="5">
    <source>
        <dbReference type="Pfam" id="PF13407"/>
    </source>
</evidence>
<comment type="subcellular location">
    <subcellularLocation>
        <location evidence="1">Cell envelope</location>
    </subcellularLocation>
</comment>
<gene>
    <name evidence="6" type="ORF">H8704_07500</name>
</gene>
<dbReference type="InterPro" id="IPR025997">
    <property type="entry name" value="SBP_2_dom"/>
</dbReference>
<evidence type="ECO:0000256" key="3">
    <source>
        <dbReference type="ARBA" id="ARBA00022729"/>
    </source>
</evidence>
<evidence type="ECO:0000256" key="4">
    <source>
        <dbReference type="SAM" id="SignalP"/>
    </source>
</evidence>
<comment type="caution">
    <text evidence="6">The sequence shown here is derived from an EMBL/GenBank/DDBJ whole genome shotgun (WGS) entry which is preliminary data.</text>
</comment>
<dbReference type="Pfam" id="PF13407">
    <property type="entry name" value="Peripla_BP_4"/>
    <property type="match status" value="1"/>
</dbReference>
<evidence type="ECO:0000313" key="6">
    <source>
        <dbReference type="EMBL" id="MBC8562472.1"/>
    </source>
</evidence>
<dbReference type="Gene3D" id="3.40.50.2300">
    <property type="match status" value="2"/>
</dbReference>
<dbReference type="RefSeq" id="WP_249297850.1">
    <property type="nucleotide sequence ID" value="NZ_JACRSX010000007.1"/>
</dbReference>
<feature type="chain" id="PRO_5046780825" evidence="4">
    <location>
        <begin position="20"/>
        <end position="325"/>
    </location>
</feature>
<feature type="domain" description="Periplasmic binding protein" evidence="5">
    <location>
        <begin position="39"/>
        <end position="295"/>
    </location>
</feature>
<reference evidence="6 7" key="1">
    <citation type="submission" date="2020-08" db="EMBL/GenBank/DDBJ databases">
        <title>Genome public.</title>
        <authorList>
            <person name="Liu C."/>
            <person name="Sun Q."/>
        </authorList>
    </citation>
    <scope>NUCLEOTIDE SEQUENCE [LARGE SCALE GENOMIC DNA]</scope>
    <source>
        <strain evidence="6 7">NSJ-37</strain>
    </source>
</reference>
<dbReference type="SUPFAM" id="SSF53822">
    <property type="entry name" value="Periplasmic binding protein-like I"/>
    <property type="match status" value="1"/>
</dbReference>
<evidence type="ECO:0000256" key="1">
    <source>
        <dbReference type="ARBA" id="ARBA00004196"/>
    </source>
</evidence>
<keyword evidence="3 4" id="KW-0732">Signal</keyword>
<proteinExistence type="inferred from homology"/>
<dbReference type="PANTHER" id="PTHR46847:SF1">
    <property type="entry name" value="D-ALLOSE-BINDING PERIPLASMIC PROTEIN-RELATED"/>
    <property type="match status" value="1"/>
</dbReference>
<keyword evidence="7" id="KW-1185">Reference proteome</keyword>